<evidence type="ECO:0000313" key="2">
    <source>
        <dbReference type="Proteomes" id="UP000216345"/>
    </source>
</evidence>
<keyword evidence="2" id="KW-1185">Reference proteome</keyword>
<gene>
    <name evidence="1" type="ORF">CEV32_0666</name>
</gene>
<dbReference type="OrthoDB" id="9944594at2"/>
<dbReference type="Proteomes" id="UP000216345">
    <property type="component" value="Unassembled WGS sequence"/>
</dbReference>
<name>A0A256FIK3_9HYPH</name>
<reference evidence="1 2" key="1">
    <citation type="submission" date="2017-07" db="EMBL/GenBank/DDBJ databases">
        <title>Phylogenetic study on the rhizospheric bacterium Ochrobactrum sp. A44.</title>
        <authorList>
            <person name="Krzyzanowska D.M."/>
            <person name="Ossowicki A."/>
            <person name="Rajewska M."/>
            <person name="Maciag T."/>
            <person name="Kaczynski Z."/>
            <person name="Czerwicka M."/>
            <person name="Jafra S."/>
        </authorList>
    </citation>
    <scope>NUCLEOTIDE SEQUENCE [LARGE SCALE GENOMIC DNA]</scope>
    <source>
        <strain evidence="1 2">PR17</strain>
    </source>
</reference>
<evidence type="ECO:0000313" key="1">
    <source>
        <dbReference type="EMBL" id="OYR14659.1"/>
    </source>
</evidence>
<dbReference type="AlphaFoldDB" id="A0A256FIK3"/>
<proteinExistence type="predicted"/>
<sequence>MKTITQCPDAWAQLSACLPIYVGRHALILSPSAALATETYDKPQHWHNYLDKFIGKFPFFKRQTTPHHDNQALD</sequence>
<dbReference type="RefSeq" id="WP_143128823.1">
    <property type="nucleotide sequence ID" value="NZ_JBHEEL010000001.1"/>
</dbReference>
<comment type="caution">
    <text evidence="1">The sequence shown here is derived from an EMBL/GenBank/DDBJ whole genome shotgun (WGS) entry which is preliminary data.</text>
</comment>
<organism evidence="1 2">
    <name type="scientific">Brucella rhizosphaerae</name>
    <dbReference type="NCBI Taxonomy" id="571254"/>
    <lineage>
        <taxon>Bacteria</taxon>
        <taxon>Pseudomonadati</taxon>
        <taxon>Pseudomonadota</taxon>
        <taxon>Alphaproteobacteria</taxon>
        <taxon>Hyphomicrobiales</taxon>
        <taxon>Brucellaceae</taxon>
        <taxon>Brucella/Ochrobactrum group</taxon>
        <taxon>Brucella</taxon>
    </lineage>
</organism>
<dbReference type="EMBL" id="NNRK01000026">
    <property type="protein sequence ID" value="OYR14659.1"/>
    <property type="molecule type" value="Genomic_DNA"/>
</dbReference>
<protein>
    <submittedName>
        <fullName evidence="1">Uncharacterized protein</fullName>
    </submittedName>
</protein>
<accession>A0A256FIK3</accession>